<comment type="caution">
    <text evidence="2">The sequence shown here is derived from an EMBL/GenBank/DDBJ whole genome shotgun (WGS) entry which is preliminary data.</text>
</comment>
<feature type="coiled-coil region" evidence="1">
    <location>
        <begin position="4"/>
        <end position="38"/>
    </location>
</feature>
<proteinExistence type="predicted"/>
<organism evidence="2 3">
    <name type="scientific">Selenomonas ruminantium</name>
    <dbReference type="NCBI Taxonomy" id="971"/>
    <lineage>
        <taxon>Bacteria</taxon>
        <taxon>Bacillati</taxon>
        <taxon>Bacillota</taxon>
        <taxon>Negativicutes</taxon>
        <taxon>Selenomonadales</taxon>
        <taxon>Selenomonadaceae</taxon>
        <taxon>Selenomonas</taxon>
    </lineage>
</organism>
<evidence type="ECO:0000256" key="1">
    <source>
        <dbReference type="SAM" id="Coils"/>
    </source>
</evidence>
<accession>A0A927ZVD8</accession>
<dbReference type="AlphaFoldDB" id="A0A927ZVD8"/>
<dbReference type="EMBL" id="SVBY01000086">
    <property type="protein sequence ID" value="MBE6093455.1"/>
    <property type="molecule type" value="Genomic_DNA"/>
</dbReference>
<reference evidence="2" key="1">
    <citation type="submission" date="2019-04" db="EMBL/GenBank/DDBJ databases">
        <title>Evolution of Biomass-Degrading Anaerobic Consortia Revealed by Metagenomics.</title>
        <authorList>
            <person name="Peng X."/>
        </authorList>
    </citation>
    <scope>NUCLEOTIDE SEQUENCE</scope>
    <source>
        <strain evidence="2">SIG240</strain>
    </source>
</reference>
<gene>
    <name evidence="2" type="ORF">E7201_09880</name>
</gene>
<protein>
    <submittedName>
        <fullName evidence="2">Uncharacterized protein</fullName>
    </submittedName>
</protein>
<evidence type="ECO:0000313" key="2">
    <source>
        <dbReference type="EMBL" id="MBE6093455.1"/>
    </source>
</evidence>
<dbReference type="Proteomes" id="UP000761380">
    <property type="component" value="Unassembled WGS sequence"/>
</dbReference>
<keyword evidence="1" id="KW-0175">Coiled coil</keyword>
<evidence type="ECO:0000313" key="3">
    <source>
        <dbReference type="Proteomes" id="UP000761380"/>
    </source>
</evidence>
<sequence>MVFVERNEEAVAALISELHELDKSIDTFDDVIKNLEADFKKFPILRDSIEYYSPDEYAPGNEPLLQCYTNLAGSFVYELYQM</sequence>
<name>A0A927ZVD8_SELRU</name>